<dbReference type="EMBL" id="HBUF01274881">
    <property type="protein sequence ID" value="CAG6686100.1"/>
    <property type="molecule type" value="Transcribed_RNA"/>
</dbReference>
<reference evidence="1" key="1">
    <citation type="submission" date="2021-05" db="EMBL/GenBank/DDBJ databases">
        <authorList>
            <person name="Alioto T."/>
            <person name="Alioto T."/>
            <person name="Gomez Garrido J."/>
        </authorList>
    </citation>
    <scope>NUCLEOTIDE SEQUENCE</scope>
</reference>
<name>A0A8D8TFJ1_9HEMI</name>
<proteinExistence type="predicted"/>
<sequence length="122" mass="14210">MTPRNLSIQQKWLYPKTTNINQIQLTLIQFNPIRIHRTTLQRIRQQLALPVNPVTLLSYKQGIINHEHLNNSTVNLTVHNSTSLEHHSKVPSFGELTAEVSFYRSNKEIHPHQDPLDIKDFL</sequence>
<dbReference type="EMBL" id="HBUF01092802">
    <property type="protein sequence ID" value="CAG6636100.1"/>
    <property type="molecule type" value="Transcribed_RNA"/>
</dbReference>
<accession>A0A8D8TFJ1</accession>
<organism evidence="1">
    <name type="scientific">Cacopsylla melanoneura</name>
    <dbReference type="NCBI Taxonomy" id="428564"/>
    <lineage>
        <taxon>Eukaryota</taxon>
        <taxon>Metazoa</taxon>
        <taxon>Ecdysozoa</taxon>
        <taxon>Arthropoda</taxon>
        <taxon>Hexapoda</taxon>
        <taxon>Insecta</taxon>
        <taxon>Pterygota</taxon>
        <taxon>Neoptera</taxon>
        <taxon>Paraneoptera</taxon>
        <taxon>Hemiptera</taxon>
        <taxon>Sternorrhyncha</taxon>
        <taxon>Psylloidea</taxon>
        <taxon>Psyllidae</taxon>
        <taxon>Psyllinae</taxon>
        <taxon>Cacopsylla</taxon>
    </lineage>
</organism>
<dbReference type="EMBL" id="HBUF01274882">
    <property type="protein sequence ID" value="CAG6686101.1"/>
    <property type="molecule type" value="Transcribed_RNA"/>
</dbReference>
<dbReference type="EMBL" id="HBUF01620186">
    <property type="protein sequence ID" value="CAG6780800.1"/>
    <property type="molecule type" value="Transcribed_RNA"/>
</dbReference>
<evidence type="ECO:0000313" key="1">
    <source>
        <dbReference type="EMBL" id="CAG6686101.1"/>
    </source>
</evidence>
<dbReference type="EMBL" id="HBUF01092801">
    <property type="protein sequence ID" value="CAG6636099.1"/>
    <property type="molecule type" value="Transcribed_RNA"/>
</dbReference>
<dbReference type="AlphaFoldDB" id="A0A8D8TFJ1"/>
<protein>
    <submittedName>
        <fullName evidence="1">Uncharacterized protein</fullName>
    </submittedName>
</protein>